<gene>
    <name evidence="2" type="ORF">CLV48_11729</name>
</gene>
<dbReference type="Pfam" id="PF18919">
    <property type="entry name" value="DUF5670"/>
    <property type="match status" value="1"/>
</dbReference>
<keyword evidence="1" id="KW-0472">Membrane</keyword>
<comment type="caution">
    <text evidence="2">The sequence shown here is derived from an EMBL/GenBank/DDBJ whole genome shotgun (WGS) entry which is preliminary data.</text>
</comment>
<proteinExistence type="predicted"/>
<accession>A0A2P8DPV3</accession>
<dbReference type="AlphaFoldDB" id="A0A2P8DPV3"/>
<sequence length="50" mass="5530">MSSLLYLIAIILIIGWIFGFFVYSLSGLIHILLVLAIISILLRLIGGRTV</sequence>
<protein>
    <recommendedName>
        <fullName evidence="4">Lmo0937 family membrane protein</fullName>
    </recommendedName>
</protein>
<evidence type="ECO:0000313" key="2">
    <source>
        <dbReference type="EMBL" id="PSK99243.1"/>
    </source>
</evidence>
<dbReference type="RefSeq" id="WP_106568929.1">
    <property type="nucleotide sequence ID" value="NZ_JAUVYL010000011.1"/>
</dbReference>
<feature type="transmembrane region" description="Helical" evidence="1">
    <location>
        <begin position="29"/>
        <end position="46"/>
    </location>
</feature>
<dbReference type="EMBL" id="PYGF01000017">
    <property type="protein sequence ID" value="PSK99243.1"/>
    <property type="molecule type" value="Genomic_DNA"/>
</dbReference>
<name>A0A2P8DPV3_9BACT</name>
<evidence type="ECO:0000313" key="3">
    <source>
        <dbReference type="Proteomes" id="UP000240708"/>
    </source>
</evidence>
<organism evidence="2 3">
    <name type="scientific">Cecembia rubra</name>
    <dbReference type="NCBI Taxonomy" id="1485585"/>
    <lineage>
        <taxon>Bacteria</taxon>
        <taxon>Pseudomonadati</taxon>
        <taxon>Bacteroidota</taxon>
        <taxon>Cytophagia</taxon>
        <taxon>Cytophagales</taxon>
        <taxon>Cyclobacteriaceae</taxon>
        <taxon>Cecembia</taxon>
    </lineage>
</organism>
<keyword evidence="1" id="KW-1133">Transmembrane helix</keyword>
<dbReference type="Proteomes" id="UP000240708">
    <property type="component" value="Unassembled WGS sequence"/>
</dbReference>
<evidence type="ECO:0008006" key="4">
    <source>
        <dbReference type="Google" id="ProtNLM"/>
    </source>
</evidence>
<reference evidence="2 3" key="1">
    <citation type="submission" date="2018-03" db="EMBL/GenBank/DDBJ databases">
        <title>Genomic Encyclopedia of Archaeal and Bacterial Type Strains, Phase II (KMG-II): from individual species to whole genera.</title>
        <authorList>
            <person name="Goeker M."/>
        </authorList>
    </citation>
    <scope>NUCLEOTIDE SEQUENCE [LARGE SCALE GENOMIC DNA]</scope>
    <source>
        <strain evidence="2 3">DSM 28057</strain>
    </source>
</reference>
<dbReference type="NCBIfam" id="NF033488">
    <property type="entry name" value="lmo0937_fam_TM"/>
    <property type="match status" value="1"/>
</dbReference>
<feature type="transmembrane region" description="Helical" evidence="1">
    <location>
        <begin position="5"/>
        <end position="23"/>
    </location>
</feature>
<dbReference type="InterPro" id="IPR043727">
    <property type="entry name" value="Lmo0937-like"/>
</dbReference>
<keyword evidence="1" id="KW-0812">Transmembrane</keyword>
<evidence type="ECO:0000256" key="1">
    <source>
        <dbReference type="SAM" id="Phobius"/>
    </source>
</evidence>
<keyword evidence="3" id="KW-1185">Reference proteome</keyword>